<organism evidence="8 9">
    <name type="scientific">Caenorhabditis elegans</name>
    <dbReference type="NCBI Taxonomy" id="6239"/>
    <lineage>
        <taxon>Eukaryota</taxon>
        <taxon>Metazoa</taxon>
        <taxon>Ecdysozoa</taxon>
        <taxon>Nematoda</taxon>
        <taxon>Chromadorea</taxon>
        <taxon>Rhabditida</taxon>
        <taxon>Rhabditina</taxon>
        <taxon>Rhabditomorpha</taxon>
        <taxon>Rhabditoidea</taxon>
        <taxon>Rhabditidae</taxon>
        <taxon>Peloderinae</taxon>
        <taxon>Caenorhabditis</taxon>
    </lineage>
</organism>
<dbReference type="AlphaFoldDB" id="H8ESG1"/>
<dbReference type="PROSITE" id="PS51180">
    <property type="entry name" value="BRO1"/>
    <property type="match status" value="1"/>
</dbReference>
<dbReference type="GO" id="GO:0045747">
    <property type="term" value="P:positive regulation of Notch signaling pathway"/>
    <property type="evidence" value="ECO:0000316"/>
    <property type="project" value="WormBase"/>
</dbReference>
<dbReference type="CTD" id="190251"/>
<dbReference type="GO" id="GO:0032456">
    <property type="term" value="P:endocytic recycling"/>
    <property type="evidence" value="ECO:0000318"/>
    <property type="project" value="GO_Central"/>
</dbReference>
<dbReference type="HOGENOM" id="CLU_250477_0_0_1"/>
<dbReference type="CDD" id="cd09234">
    <property type="entry name" value="V_HD-PTP_like"/>
    <property type="match status" value="1"/>
</dbReference>
<feature type="coiled-coil region" evidence="5">
    <location>
        <begin position="516"/>
        <end position="543"/>
    </location>
</feature>
<dbReference type="eggNOG" id="KOG2220">
    <property type="taxonomic scope" value="Eukaryota"/>
</dbReference>
<dbReference type="PeptideAtlas" id="H8ESG1"/>
<sequence length="1494" mass="161627">MEALPIMPMLAPQSRSSTLSYDNIPNFDFRLRMKEYILLTFNADPHDYDSAFDELTQMKFEANVPTPSVEQTLKLKRYYGQLCMMQKRFPMGAGEQLETPFAWHDGLIDIRSAQSEVTICDIEFEKASVMFNIGACHAQYAAEQTRDTQDCIKAAFMHFQYAAYAFEQLNSFRNSDIFYPSVDLDANVISFYYKVMIAQAQECLVQKSLLDNRSAIVIAKLSLWLQEAYDSAAKIVDEWSVNIPESVQRYYAKICSLKSAMYAVIAYMSFGDNLEKEDKKMGWRLQYYNIANKYMELLSSNHSKMRERYPELFVTSSFLFDVISAKQRNAEKENDFIYHDRVPKQEDAIDAVQKDGGGAMCKVKTLSFDPLDPSVCGCDLFGKLLPTFVQDAVKKYSDDKDQALREIKECVRSYDEHLNYQLQLAEFDKLRFMLNEGKRSREAWFEISEDLMKRNADMTSYPDCVPNLIDKMGESSDTARVAEAKLNTLLSKLRAIDLQKSSIRSDEGFILIQKELERLAEHLEQAKAHNVSLNKAIAQHSANLQLLTLPCREMWMKIVPPEQQGEMRNGSSPEELQVRKMIEKVMEMQAQRRKLVEQFEADLKADNISNKLMGTNERGAEEIMKSELTKHTNIQQLIRLNITAQDAILRAFADANADFFEERLAMSTKKEEYEKRVSELCASYEVYRDVSKKVDEGEQFYRQLMARCDQFAIPVHAMEEQYREEMEKKERAKKEAEHHLNQIRMSRDAQNALMDFGGGRGGGAPGARAQQQAYQPSRGAAGAGAGAPRGPRLGDFMDSYRARKQAPQAQIPEDQGPPSPTPSSICDFPVQSQRSQRFGAFEGAQGAPGAQRGYQGPHSPVPGALTGSQASGPFGAPPGAPHGYGAPLQAPPQAPYGYDPSRYQDPSTYPAPPPILPGSAAYEHAIRPYPGDTGSYQVPRIVPGAQYGAQAGSGAYFGAQFGAQGAQGAHFGAQGVQFGAQGAQGAHFGAQGAQGAQFGAQGAQGEQFGAQGAQGAHFGAQGAQGAHFGAQGAQGTQFGAQGAQGPPPASYGAPTPPQASYGPAPGAHGYQNGAQGPPGAEVGAQGPPGAHFGAHGASAPPPTSYGAPTPQRPPQASYGAAPGAQGPPGGQFEAHGAAALPPTSHGAPTPQGPFGAAPGAQFGAQGPYGQQGARYEAQKSPGAAIFGAPGAPPQHQGSFGAQFGVPPPQNSAPGAQFGAKPEASSHAPTPPPQPHPSYQAPAPPPALSVFQHSPQGAPITAPPPASSHHEHIAAPQARFTPTPGAPSPWHATPAELKFQTPWNTTPQYHAPPGAQAAAPEAPAAPAPGAPAARSNVDLLSDLLGDFNLPPQPIQPTVHSTQQLQHQAPQQQEMSDFRIAAATLNPPPESVKPVKPAAAVQPMPQMTAQQVPAHGAQETPILKSSELSSSASTSSSITELSDPSKFQLGVGNVQKLEKRMLHQSFRNQGPPPPMNQSDPLNQIDAFSSFMTPRHQ</sequence>
<dbReference type="STRING" id="6239.Y53H1C.2c.1"/>
<feature type="region of interest" description="Disordered" evidence="6">
    <location>
        <begin position="1008"/>
        <end position="1372"/>
    </location>
</feature>
<keyword evidence="11" id="KW-1267">Proteomics identification</keyword>
<dbReference type="Pfam" id="PF03097">
    <property type="entry name" value="BRO1"/>
    <property type="match status" value="1"/>
</dbReference>
<dbReference type="Gene3D" id="1.25.40.280">
    <property type="entry name" value="alix/aip1 like domains"/>
    <property type="match status" value="1"/>
</dbReference>
<feature type="compositionally biased region" description="Low complexity" evidence="6">
    <location>
        <begin position="1423"/>
        <end position="1440"/>
    </location>
</feature>
<feature type="compositionally biased region" description="Low complexity" evidence="6">
    <location>
        <begin position="1310"/>
        <end position="1321"/>
    </location>
</feature>
<feature type="compositionally biased region" description="Low complexity" evidence="6">
    <location>
        <begin position="1083"/>
        <end position="1098"/>
    </location>
</feature>
<evidence type="ECO:0000256" key="5">
    <source>
        <dbReference type="SAM" id="Coils"/>
    </source>
</evidence>
<protein>
    <submittedName>
        <fullName evidence="8">BRO1 domain-containing protein</fullName>
    </submittedName>
</protein>
<keyword evidence="4" id="KW-0967">Endosome</keyword>
<dbReference type="GO" id="GO:0005634">
    <property type="term" value="C:nucleus"/>
    <property type="evidence" value="ECO:0000314"/>
    <property type="project" value="WormBase"/>
</dbReference>
<dbReference type="SMR" id="H8ESG1"/>
<feature type="compositionally biased region" description="Polar residues" evidence="6">
    <location>
        <begin position="1474"/>
        <end position="1494"/>
    </location>
</feature>
<feature type="region of interest" description="Disordered" evidence="6">
    <location>
        <begin position="1404"/>
        <end position="1494"/>
    </location>
</feature>
<dbReference type="OMA" id="HQRPLHM"/>
<dbReference type="GO" id="GO:0043162">
    <property type="term" value="P:ubiquitin-dependent protein catabolic process via the multivesicular body sorting pathway"/>
    <property type="evidence" value="ECO:0000250"/>
    <property type="project" value="WormBase"/>
</dbReference>
<dbReference type="GO" id="GO:0045022">
    <property type="term" value="P:early endosome to late endosome transport"/>
    <property type="evidence" value="ECO:0000318"/>
    <property type="project" value="GO_Central"/>
</dbReference>
<keyword evidence="3" id="KW-0963">Cytoplasm</keyword>
<comment type="subcellular location">
    <subcellularLocation>
        <location evidence="2">Cytoplasm</location>
    </subcellularLocation>
    <subcellularLocation>
        <location evidence="1">Endosome</location>
    </subcellularLocation>
</comment>
<feature type="compositionally biased region" description="Pro residues" evidence="6">
    <location>
        <begin position="1228"/>
        <end position="1246"/>
    </location>
</feature>
<name>H8ESG1_CAEEL</name>
<feature type="region of interest" description="Disordered" evidence="6">
    <location>
        <begin position="756"/>
        <end position="828"/>
    </location>
</feature>
<feature type="compositionally biased region" description="Low complexity" evidence="6">
    <location>
        <begin position="1008"/>
        <end position="1044"/>
    </location>
</feature>
<feature type="compositionally biased region" description="Low complexity" evidence="6">
    <location>
        <begin position="1361"/>
        <end position="1371"/>
    </location>
</feature>
<keyword evidence="9" id="KW-1185">Reference proteome</keyword>
<keyword evidence="5" id="KW-0175">Coiled coil</keyword>
<evidence type="ECO:0000259" key="7">
    <source>
        <dbReference type="PROSITE" id="PS51180"/>
    </source>
</evidence>
<accession>H8ESG1</accession>
<dbReference type="Bgee" id="WBGene00001215">
    <property type="expression patterns" value="Expressed in pharyngeal muscle cell (C elegans) and 3 other cell types or tissues"/>
</dbReference>
<feature type="compositionally biased region" description="Low complexity" evidence="6">
    <location>
        <begin position="1114"/>
        <end position="1124"/>
    </location>
</feature>
<reference evidence="8 9" key="1">
    <citation type="journal article" date="1998" name="Science">
        <title>Genome sequence of the nematode C. elegans: a platform for investigating biology.</title>
        <authorList>
            <consortium name="The C. elegans sequencing consortium"/>
            <person name="Sulson J.E."/>
            <person name="Waterston R."/>
        </authorList>
    </citation>
    <scope>NUCLEOTIDE SEQUENCE [LARGE SCALE GENOMIC DNA]</scope>
    <source>
        <strain evidence="8 9">Bristol N2</strain>
    </source>
</reference>
<evidence type="ECO:0007829" key="11">
    <source>
        <dbReference type="PeptideAtlas" id="H8ESG1"/>
    </source>
</evidence>
<feature type="compositionally biased region" description="Low complexity" evidence="6">
    <location>
        <begin position="1146"/>
        <end position="1173"/>
    </location>
</feature>
<evidence type="ECO:0000256" key="4">
    <source>
        <dbReference type="ARBA" id="ARBA00022753"/>
    </source>
</evidence>
<dbReference type="InterPro" id="IPR038499">
    <property type="entry name" value="BRO1_sf"/>
</dbReference>
<feature type="domain" description="BRO1" evidence="7">
    <location>
        <begin position="8"/>
        <end position="418"/>
    </location>
</feature>
<dbReference type="Proteomes" id="UP000001940">
    <property type="component" value="Chromosome I"/>
</dbReference>
<evidence type="ECO:0000256" key="1">
    <source>
        <dbReference type="ARBA" id="ARBA00004177"/>
    </source>
</evidence>
<evidence type="ECO:0000256" key="6">
    <source>
        <dbReference type="SAM" id="MobiDB-lite"/>
    </source>
</evidence>
<dbReference type="PANTHER" id="PTHR23030:SF30">
    <property type="entry name" value="TYROSINE-PROTEIN PHOSPHATASE NON-RECEPTOR TYPE 23"/>
    <property type="match status" value="1"/>
</dbReference>
<evidence type="ECO:0000313" key="9">
    <source>
        <dbReference type="Proteomes" id="UP000001940"/>
    </source>
</evidence>
<dbReference type="AGR" id="WB:WBGene00001215"/>
<feature type="coiled-coil region" evidence="5">
    <location>
        <begin position="715"/>
        <end position="746"/>
    </location>
</feature>
<dbReference type="PANTHER" id="PTHR23030">
    <property type="entry name" value="PCD6 INTERACTING PROTEIN-RELATED"/>
    <property type="match status" value="1"/>
</dbReference>
<feature type="compositionally biased region" description="Low complexity" evidence="6">
    <location>
        <begin position="766"/>
        <end position="780"/>
    </location>
</feature>
<dbReference type="EMBL" id="BX284601">
    <property type="protein sequence ID" value="CCG28146.1"/>
    <property type="molecule type" value="Genomic_DNA"/>
</dbReference>
<dbReference type="GO" id="GO:0005768">
    <property type="term" value="C:endosome"/>
    <property type="evidence" value="ECO:0000250"/>
    <property type="project" value="WormBase"/>
</dbReference>
<dbReference type="WormBase" id="Y53H1C.2c">
    <property type="protein sequence ID" value="CE47291"/>
    <property type="gene ID" value="WBGene00001215"/>
    <property type="gene designation" value="ego-2"/>
</dbReference>
<dbReference type="RefSeq" id="NP_001251634.1">
    <property type="nucleotide sequence ID" value="NM_001264705.3"/>
</dbReference>
<feature type="compositionally biased region" description="Pro residues" evidence="6">
    <location>
        <begin position="1045"/>
        <end position="1057"/>
    </location>
</feature>
<dbReference type="GO" id="GO:0005737">
    <property type="term" value="C:cytoplasm"/>
    <property type="evidence" value="ECO:0000314"/>
    <property type="project" value="WormBase"/>
</dbReference>
<proteinExistence type="evidence at protein level"/>
<dbReference type="InParanoid" id="H8ESG1"/>
<evidence type="ECO:0000256" key="2">
    <source>
        <dbReference type="ARBA" id="ARBA00004496"/>
    </source>
</evidence>
<evidence type="ECO:0000313" key="10">
    <source>
        <dbReference type="WormBase" id="Y53H1C.2c"/>
    </source>
</evidence>
<feature type="compositionally biased region" description="Gly residues" evidence="6">
    <location>
        <begin position="756"/>
        <end position="765"/>
    </location>
</feature>
<dbReference type="GeneID" id="190251"/>
<feature type="region of interest" description="Disordered" evidence="6">
    <location>
        <begin position="843"/>
        <end position="916"/>
    </location>
</feature>
<gene>
    <name evidence="8 10" type="primary">ego-2</name>
    <name evidence="8" type="ORF">CELE_Y53H1C.2</name>
    <name evidence="10" type="ORF">Y53H1C.2</name>
</gene>
<dbReference type="SMART" id="SM01041">
    <property type="entry name" value="BRO1"/>
    <property type="match status" value="1"/>
</dbReference>
<dbReference type="FunCoup" id="H8ESG1">
    <property type="interactions" value="368"/>
</dbReference>
<evidence type="ECO:0000256" key="3">
    <source>
        <dbReference type="ARBA" id="ARBA00022490"/>
    </source>
</evidence>
<dbReference type="Gene3D" id="1.20.140.50">
    <property type="entry name" value="alix/aip1 like domains"/>
    <property type="match status" value="1"/>
</dbReference>
<dbReference type="GO" id="GO:0043328">
    <property type="term" value="P:protein transport to vacuole involved in ubiquitin-dependent protein catabolic process via the multivesicular body sorting pathway"/>
    <property type="evidence" value="ECO:0000318"/>
    <property type="project" value="GO_Central"/>
</dbReference>
<dbReference type="Pfam" id="PF13949">
    <property type="entry name" value="ALIX_LYPXL_bnd"/>
    <property type="match status" value="1"/>
</dbReference>
<dbReference type="GO" id="GO:1903361">
    <property type="term" value="P:protein localization to basolateral plasma membrane"/>
    <property type="evidence" value="ECO:0000315"/>
    <property type="project" value="WormBase"/>
</dbReference>
<dbReference type="OrthoDB" id="10266451at2759"/>
<dbReference type="InterPro" id="IPR025304">
    <property type="entry name" value="ALIX_V_dom"/>
</dbReference>
<dbReference type="InterPro" id="IPR004328">
    <property type="entry name" value="BRO1_dom"/>
</dbReference>
<evidence type="ECO:0000313" key="8">
    <source>
        <dbReference type="EMBL" id="CCG28146.1"/>
    </source>
</evidence>
<dbReference type="PaxDb" id="6239-Y53H1C.2c"/>
<dbReference type="ExpressionAtlas" id="H8ESG1">
    <property type="expression patterns" value="baseline and differential"/>
</dbReference>
<dbReference type="Gene3D" id="1.20.120.560">
    <property type="entry name" value="alix/aip1 in complex with the ypdl late domain"/>
    <property type="match status" value="1"/>
</dbReference>